<feature type="region of interest" description="Disordered" evidence="1">
    <location>
        <begin position="31"/>
        <end position="56"/>
    </location>
</feature>
<name>A0ABT2CPF5_9ACTN</name>
<accession>A0ABT2CPF5</accession>
<proteinExistence type="predicted"/>
<feature type="chain" id="PRO_5047215143" evidence="2">
    <location>
        <begin position="31"/>
        <end position="356"/>
    </location>
</feature>
<sequence>MRPVAVRLRPSVLSPLVLLLPLLGWSAAPATGAPASGASPSGAPGPGARAAPAGATGVPAGTPDVLLADQASRRVLRLDGRRREWGPAAVRWAFSPVGDARYADLEPERSWVYPDEAKLRVWRGRTYVLLTASYGFAAVVAYPGGGRHWGAALSPGGIADNPHSIELLPNGDVAVAASTGGLVRLYAASRGPAGVPYTSYPLADAHGLRWDARLRVLWALGGDRLVALRPEPGPAGGAPVLTRLLEVPLPERGGHDLGQVAGDTGRLWVSTGKAVYQYVKSTGEFVRDFPGAAGISRADVKSVGDDPGTGQVLSTVPEPGLPETWWTRTAAVHRPEGAYRFEGGGIYKARWWRAGN</sequence>
<feature type="signal peptide" evidence="2">
    <location>
        <begin position="1"/>
        <end position="30"/>
    </location>
</feature>
<reference evidence="3" key="1">
    <citation type="submission" date="2022-08" db="EMBL/GenBank/DDBJ databases">
        <authorList>
            <person name="Somphong A."/>
            <person name="Phongsopitanun W."/>
        </authorList>
    </citation>
    <scope>NUCLEOTIDE SEQUENCE</scope>
    <source>
        <strain evidence="3">LP05-1</strain>
    </source>
</reference>
<dbReference type="Proteomes" id="UP001431313">
    <property type="component" value="Unassembled WGS sequence"/>
</dbReference>
<evidence type="ECO:0000256" key="1">
    <source>
        <dbReference type="SAM" id="MobiDB-lite"/>
    </source>
</evidence>
<keyword evidence="4" id="KW-1185">Reference proteome</keyword>
<dbReference type="InterPro" id="IPR045383">
    <property type="entry name" value="DUF6528"/>
</dbReference>
<evidence type="ECO:0000313" key="4">
    <source>
        <dbReference type="Proteomes" id="UP001431313"/>
    </source>
</evidence>
<comment type="caution">
    <text evidence="3">The sequence shown here is derived from an EMBL/GenBank/DDBJ whole genome shotgun (WGS) entry which is preliminary data.</text>
</comment>
<gene>
    <name evidence="3" type="ORF">NX801_27550</name>
</gene>
<protein>
    <submittedName>
        <fullName evidence="3">DUF6528 family protein</fullName>
    </submittedName>
</protein>
<dbReference type="Pfam" id="PF20138">
    <property type="entry name" value="DUF6528"/>
    <property type="match status" value="1"/>
</dbReference>
<evidence type="ECO:0000256" key="2">
    <source>
        <dbReference type="SAM" id="SignalP"/>
    </source>
</evidence>
<keyword evidence="2" id="KW-0732">Signal</keyword>
<dbReference type="SUPFAM" id="SSF63829">
    <property type="entry name" value="Calcium-dependent phosphotriesterase"/>
    <property type="match status" value="1"/>
</dbReference>
<organism evidence="3 4">
    <name type="scientific">Streptomyces pyxinae</name>
    <dbReference type="NCBI Taxonomy" id="2970734"/>
    <lineage>
        <taxon>Bacteria</taxon>
        <taxon>Bacillati</taxon>
        <taxon>Actinomycetota</taxon>
        <taxon>Actinomycetes</taxon>
        <taxon>Kitasatosporales</taxon>
        <taxon>Streptomycetaceae</taxon>
        <taxon>Streptomyces</taxon>
    </lineage>
</organism>
<evidence type="ECO:0000313" key="3">
    <source>
        <dbReference type="EMBL" id="MCS0639327.1"/>
    </source>
</evidence>
<dbReference type="EMBL" id="JANUGQ010000034">
    <property type="protein sequence ID" value="MCS0639327.1"/>
    <property type="molecule type" value="Genomic_DNA"/>
</dbReference>
<dbReference type="RefSeq" id="WP_258790653.1">
    <property type="nucleotide sequence ID" value="NZ_JANUGQ010000034.1"/>
</dbReference>